<keyword evidence="3 7" id="KW-1133">Transmembrane helix</keyword>
<organism evidence="9 10">
    <name type="scientific">Seiridium unicorne</name>
    <dbReference type="NCBI Taxonomy" id="138068"/>
    <lineage>
        <taxon>Eukaryota</taxon>
        <taxon>Fungi</taxon>
        <taxon>Dikarya</taxon>
        <taxon>Ascomycota</taxon>
        <taxon>Pezizomycotina</taxon>
        <taxon>Sordariomycetes</taxon>
        <taxon>Xylariomycetidae</taxon>
        <taxon>Amphisphaeriales</taxon>
        <taxon>Sporocadaceae</taxon>
        <taxon>Seiridium</taxon>
    </lineage>
</organism>
<evidence type="ECO:0000313" key="10">
    <source>
        <dbReference type="Proteomes" id="UP001408356"/>
    </source>
</evidence>
<evidence type="ECO:0000256" key="1">
    <source>
        <dbReference type="ARBA" id="ARBA00004141"/>
    </source>
</evidence>
<reference evidence="9 10" key="1">
    <citation type="journal article" date="2024" name="J. Plant Pathol.">
        <title>Sequence and assembly of the genome of Seiridium unicorne, isolate CBS 538.82, causal agent of cypress canker disease.</title>
        <authorList>
            <person name="Scali E."/>
            <person name="Rocca G.D."/>
            <person name="Danti R."/>
            <person name="Garbelotto M."/>
            <person name="Barberini S."/>
            <person name="Baroncelli R."/>
            <person name="Emiliani G."/>
        </authorList>
    </citation>
    <scope>NUCLEOTIDE SEQUENCE [LARGE SCALE GENOMIC DNA]</scope>
    <source>
        <strain evidence="9 10">BM-138-508</strain>
    </source>
</reference>
<dbReference type="Pfam" id="PF20684">
    <property type="entry name" value="Fung_rhodopsin"/>
    <property type="match status" value="1"/>
</dbReference>
<keyword evidence="4 7" id="KW-0472">Membrane</keyword>
<evidence type="ECO:0000256" key="7">
    <source>
        <dbReference type="SAM" id="Phobius"/>
    </source>
</evidence>
<evidence type="ECO:0000256" key="4">
    <source>
        <dbReference type="ARBA" id="ARBA00023136"/>
    </source>
</evidence>
<dbReference type="PANTHER" id="PTHR33048">
    <property type="entry name" value="PTH11-LIKE INTEGRAL MEMBRANE PROTEIN (AFU_ORTHOLOGUE AFUA_5G11245)"/>
    <property type="match status" value="1"/>
</dbReference>
<gene>
    <name evidence="9" type="ORF">SUNI508_01871</name>
</gene>
<accession>A0ABR2UPJ7</accession>
<feature type="region of interest" description="Disordered" evidence="6">
    <location>
        <begin position="289"/>
        <end position="309"/>
    </location>
</feature>
<feature type="compositionally biased region" description="Polar residues" evidence="6">
    <location>
        <begin position="362"/>
        <end position="372"/>
    </location>
</feature>
<dbReference type="InterPro" id="IPR049326">
    <property type="entry name" value="Rhodopsin_dom_fungi"/>
</dbReference>
<keyword evidence="2 7" id="KW-0812">Transmembrane</keyword>
<feature type="region of interest" description="Disordered" evidence="6">
    <location>
        <begin position="328"/>
        <end position="349"/>
    </location>
</feature>
<feature type="transmembrane region" description="Helical" evidence="7">
    <location>
        <begin position="215"/>
        <end position="236"/>
    </location>
</feature>
<proteinExistence type="inferred from homology"/>
<evidence type="ECO:0000256" key="2">
    <source>
        <dbReference type="ARBA" id="ARBA00022692"/>
    </source>
</evidence>
<feature type="transmembrane region" description="Helical" evidence="7">
    <location>
        <begin position="105"/>
        <end position="122"/>
    </location>
</feature>
<evidence type="ECO:0000313" key="9">
    <source>
        <dbReference type="EMBL" id="KAK9416454.1"/>
    </source>
</evidence>
<protein>
    <recommendedName>
        <fullName evidence="8">Rhodopsin domain-containing protein</fullName>
    </recommendedName>
</protein>
<dbReference type="EMBL" id="JARVKF010000407">
    <property type="protein sequence ID" value="KAK9416454.1"/>
    <property type="molecule type" value="Genomic_DNA"/>
</dbReference>
<comment type="subcellular location">
    <subcellularLocation>
        <location evidence="1">Membrane</location>
        <topology evidence="1">Multi-pass membrane protein</topology>
    </subcellularLocation>
</comment>
<comment type="caution">
    <text evidence="9">The sequence shown here is derived from an EMBL/GenBank/DDBJ whole genome shotgun (WGS) entry which is preliminary data.</text>
</comment>
<sequence>MVYHIDRFDPNQKRAYVIAACSIGLSLSTLTLILRFLARRKVARRLFAEDWWMLAGWICSVGIAAMAFMGFTYGMGEHESTVRARPDGKALIKGCLMSVWIIQRLYPPAHLFIKTSILLFYVKIFRTPGFKRVAWIVWGYTFLWSIHAQLASLLECLPPAYFYDKDIPGGHCVPNPLINISLTESVLNTLGDLAIFIMPMPMLKHLQVNEQKKIALYGVFAVGLLVNITSVVRWVSLLGTAEDITSSLPTASIWTYLEVAMAITCGNLPLLAPLFGRIFRRGETLSTSRYASNDKSGATRRVVSGSFGTSRNNRHSVVYPEEVMLQDQSSEALNPPYSTPPRPQSSESRRILVEDEVIVSFAQGSHETPSSDDTLDKSKGLPSLPPPPSYASRAWAQSPTPRGYTGSMI</sequence>
<evidence type="ECO:0000256" key="3">
    <source>
        <dbReference type="ARBA" id="ARBA00022989"/>
    </source>
</evidence>
<dbReference type="PANTHER" id="PTHR33048:SF47">
    <property type="entry name" value="INTEGRAL MEMBRANE PROTEIN-RELATED"/>
    <property type="match status" value="1"/>
</dbReference>
<comment type="similarity">
    <text evidence="5">Belongs to the SAT4 family.</text>
</comment>
<evidence type="ECO:0000259" key="8">
    <source>
        <dbReference type="Pfam" id="PF20684"/>
    </source>
</evidence>
<dbReference type="Proteomes" id="UP001408356">
    <property type="component" value="Unassembled WGS sequence"/>
</dbReference>
<evidence type="ECO:0000256" key="6">
    <source>
        <dbReference type="SAM" id="MobiDB-lite"/>
    </source>
</evidence>
<dbReference type="InterPro" id="IPR052337">
    <property type="entry name" value="SAT4-like"/>
</dbReference>
<feature type="region of interest" description="Disordered" evidence="6">
    <location>
        <begin position="362"/>
        <end position="409"/>
    </location>
</feature>
<name>A0ABR2UPJ7_9PEZI</name>
<feature type="transmembrane region" description="Helical" evidence="7">
    <location>
        <begin position="50"/>
        <end position="73"/>
    </location>
</feature>
<feature type="domain" description="Rhodopsin" evidence="8">
    <location>
        <begin position="34"/>
        <end position="276"/>
    </location>
</feature>
<feature type="transmembrane region" description="Helical" evidence="7">
    <location>
        <begin position="15"/>
        <end position="38"/>
    </location>
</feature>
<evidence type="ECO:0000256" key="5">
    <source>
        <dbReference type="ARBA" id="ARBA00038359"/>
    </source>
</evidence>
<feature type="transmembrane region" description="Helical" evidence="7">
    <location>
        <begin position="256"/>
        <end position="279"/>
    </location>
</feature>
<keyword evidence="10" id="KW-1185">Reference proteome</keyword>